<dbReference type="InterPro" id="IPR010982">
    <property type="entry name" value="Lambda_DNA-bd_dom_sf"/>
</dbReference>
<protein>
    <submittedName>
        <fullName evidence="3">Predicted transcriptional regulator</fullName>
    </submittedName>
</protein>
<gene>
    <name evidence="3" type="primary">HipB</name>
    <name evidence="3" type="ordered locus">PTH_2589</name>
</gene>
<dbReference type="HOGENOM" id="CLU_111500_0_0_9"/>
<name>A5CZ23_PELTS</name>
<accession>A5CZ23</accession>
<dbReference type="EMBL" id="AP009389">
    <property type="protein sequence ID" value="BAF60770.1"/>
    <property type="molecule type" value="Genomic_DNA"/>
</dbReference>
<dbReference type="Proteomes" id="UP000006556">
    <property type="component" value="Chromosome"/>
</dbReference>
<dbReference type="KEGG" id="pth:PTH_2589"/>
<dbReference type="CDD" id="cd00093">
    <property type="entry name" value="HTH_XRE"/>
    <property type="match status" value="1"/>
</dbReference>
<evidence type="ECO:0000256" key="1">
    <source>
        <dbReference type="ARBA" id="ARBA00023125"/>
    </source>
</evidence>
<dbReference type="PANTHER" id="PTHR46558">
    <property type="entry name" value="TRACRIPTIONAL REGULATORY PROTEIN-RELATED-RELATED"/>
    <property type="match status" value="1"/>
</dbReference>
<proteinExistence type="predicted"/>
<dbReference type="PROSITE" id="PS50943">
    <property type="entry name" value="HTH_CROC1"/>
    <property type="match status" value="1"/>
</dbReference>
<dbReference type="GO" id="GO:0003677">
    <property type="term" value="F:DNA binding"/>
    <property type="evidence" value="ECO:0007669"/>
    <property type="project" value="UniProtKB-KW"/>
</dbReference>
<dbReference type="Gene3D" id="1.10.260.40">
    <property type="entry name" value="lambda repressor-like DNA-binding domains"/>
    <property type="match status" value="1"/>
</dbReference>
<evidence type="ECO:0000313" key="3">
    <source>
        <dbReference type="EMBL" id="BAF60770.1"/>
    </source>
</evidence>
<keyword evidence="1" id="KW-0238">DNA-binding</keyword>
<dbReference type="InterPro" id="IPR001387">
    <property type="entry name" value="Cro/C1-type_HTH"/>
</dbReference>
<dbReference type="STRING" id="370438.PTH_2589"/>
<dbReference type="SMART" id="SM00530">
    <property type="entry name" value="HTH_XRE"/>
    <property type="match status" value="1"/>
</dbReference>
<reference evidence="4" key="1">
    <citation type="journal article" date="2008" name="Genome Res.">
        <title>The genome of Pelotomaculum thermopropionicum reveals niche-associated evolution in anaerobic microbiota.</title>
        <authorList>
            <person name="Kosaka T."/>
            <person name="Kato S."/>
            <person name="Shimoyama T."/>
            <person name="Ishii S."/>
            <person name="Abe T."/>
            <person name="Watanabe K."/>
        </authorList>
    </citation>
    <scope>NUCLEOTIDE SEQUENCE [LARGE SCALE GENOMIC DNA]</scope>
    <source>
        <strain evidence="4">DSM 13744 / JCM 10971 / SI</strain>
    </source>
</reference>
<evidence type="ECO:0000259" key="2">
    <source>
        <dbReference type="PROSITE" id="PS50943"/>
    </source>
</evidence>
<keyword evidence="4" id="KW-1185">Reference proteome</keyword>
<dbReference type="SUPFAM" id="SSF47413">
    <property type="entry name" value="lambda repressor-like DNA-binding domains"/>
    <property type="match status" value="1"/>
</dbReference>
<feature type="domain" description="HTH cro/C1-type" evidence="2">
    <location>
        <begin position="7"/>
        <end position="61"/>
    </location>
</feature>
<dbReference type="AlphaFoldDB" id="A5CZ23"/>
<sequence length="171" mass="19537">MSWGARIQEIRKTLNLTQAEFAEKLRISQAHVSKIEKDQISPSELLLSYICCNFHVSRKWLDTGQGEMFISPERILKNQMARFGEQAFLNAISNILDERGLTVTAARSAHRADTGDPVLDRMVNTLYDLWAVGDEKLKHWAEVQFNRAFPDDITEIIQKKQKENLGHTPVG</sequence>
<dbReference type="Pfam" id="PF01381">
    <property type="entry name" value="HTH_3"/>
    <property type="match status" value="1"/>
</dbReference>
<evidence type="ECO:0000313" key="4">
    <source>
        <dbReference type="Proteomes" id="UP000006556"/>
    </source>
</evidence>
<organism evidence="3 4">
    <name type="scientific">Pelotomaculum thermopropionicum (strain DSM 13744 / JCM 10971 / SI)</name>
    <dbReference type="NCBI Taxonomy" id="370438"/>
    <lineage>
        <taxon>Bacteria</taxon>
        <taxon>Bacillati</taxon>
        <taxon>Bacillota</taxon>
        <taxon>Clostridia</taxon>
        <taxon>Eubacteriales</taxon>
        <taxon>Desulfotomaculaceae</taxon>
        <taxon>Pelotomaculum</taxon>
    </lineage>
</organism>
<dbReference type="eggNOG" id="COG1396">
    <property type="taxonomic scope" value="Bacteria"/>
</dbReference>
<dbReference type="PANTHER" id="PTHR46558:SF11">
    <property type="entry name" value="HTH-TYPE TRANSCRIPTIONAL REGULATOR XRE"/>
    <property type="match status" value="1"/>
</dbReference>